<dbReference type="GO" id="GO:0016020">
    <property type="term" value="C:membrane"/>
    <property type="evidence" value="ECO:0007669"/>
    <property type="project" value="UniProtKB-SubCell"/>
</dbReference>
<organism evidence="5 6">
    <name type="scientific">Polyplosphaeria fusca</name>
    <dbReference type="NCBI Taxonomy" id="682080"/>
    <lineage>
        <taxon>Eukaryota</taxon>
        <taxon>Fungi</taxon>
        <taxon>Dikarya</taxon>
        <taxon>Ascomycota</taxon>
        <taxon>Pezizomycotina</taxon>
        <taxon>Dothideomycetes</taxon>
        <taxon>Pleosporomycetidae</taxon>
        <taxon>Pleosporales</taxon>
        <taxon>Tetraplosphaeriaceae</taxon>
        <taxon>Polyplosphaeria</taxon>
    </lineage>
</organism>
<comment type="caution">
    <text evidence="5">The sequence shown here is derived from an EMBL/GenBank/DDBJ whole genome shotgun (WGS) entry which is preliminary data.</text>
</comment>
<feature type="region of interest" description="Disordered" evidence="3">
    <location>
        <begin position="1"/>
        <end position="61"/>
    </location>
</feature>
<dbReference type="AlphaFoldDB" id="A0A9P4QTB9"/>
<dbReference type="PANTHER" id="PTHR11360:SF130">
    <property type="entry name" value="MAJOR FACILITATOR SUPERFAMILY (MFS) PROFILE DOMAIN-CONTAINING PROTEIN-RELATED"/>
    <property type="match status" value="1"/>
</dbReference>
<feature type="transmembrane region" description="Helical" evidence="4">
    <location>
        <begin position="107"/>
        <end position="125"/>
    </location>
</feature>
<dbReference type="OrthoDB" id="6499973at2759"/>
<evidence type="ECO:0000256" key="2">
    <source>
        <dbReference type="ARBA" id="ARBA00006727"/>
    </source>
</evidence>
<sequence length="457" mass="48820">MSTPQTSTTRISLSSLSSPPSPLTQSPSKSAFSSPAPTLRPTTQDSSRSPSPAAAPPASTHVPTGDRAAWLQVLVGHLVIFNSFGLIQSFGIFQQQYEQILSDSPSQVSWVGSVHIFLVYFMSLFSGRMLDWGYYKHTLLIGGVLQTVGLFAAANSRSFGLLFLFHGVLLGVGHGLWFCPAVANAAVGFGRRKVLAMSVVSCGGATGGLVFPGIATAMLGWAGLAWTLRTMGFVGVLNCALILWVAKAHVKPNATRKRKGGIVVWRAFRELPYTLYVGAMFFVFAGLWIPYFYIRDFAKVALHLKPKQSLTLVLALNASGIPGRLLPALLSDSIIGTVNTYLLTLVLTSITLFTWPLVQSFSGMLIWATAYGFCAGGVASLFQAGIASLHDRSKDKNAPSLGTKIGMAFSIVAFAGLMGAPLGGHLIRGVEDGLDFEEEGVRIWEGGTSIKNVERGI</sequence>
<evidence type="ECO:0000256" key="3">
    <source>
        <dbReference type="SAM" id="MobiDB-lite"/>
    </source>
</evidence>
<feature type="transmembrane region" description="Helical" evidence="4">
    <location>
        <begin position="271"/>
        <end position="289"/>
    </location>
</feature>
<protein>
    <submittedName>
        <fullName evidence="5">MFS general substrate transporter</fullName>
    </submittedName>
</protein>
<dbReference type="SUPFAM" id="SSF103473">
    <property type="entry name" value="MFS general substrate transporter"/>
    <property type="match status" value="1"/>
</dbReference>
<dbReference type="EMBL" id="ML996211">
    <property type="protein sequence ID" value="KAF2730714.1"/>
    <property type="molecule type" value="Genomic_DNA"/>
</dbReference>
<accession>A0A9P4QTB9</accession>
<dbReference type="PANTHER" id="PTHR11360">
    <property type="entry name" value="MONOCARBOXYLATE TRANSPORTER"/>
    <property type="match status" value="1"/>
</dbReference>
<dbReference type="Proteomes" id="UP000799444">
    <property type="component" value="Unassembled WGS sequence"/>
</dbReference>
<keyword evidence="4" id="KW-1133">Transmembrane helix</keyword>
<comment type="subcellular location">
    <subcellularLocation>
        <location evidence="1">Membrane</location>
        <topology evidence="1">Multi-pass membrane protein</topology>
    </subcellularLocation>
</comment>
<dbReference type="InterPro" id="IPR036259">
    <property type="entry name" value="MFS_trans_sf"/>
</dbReference>
<dbReference type="Gene3D" id="1.20.1250.20">
    <property type="entry name" value="MFS general substrate transporter like domains"/>
    <property type="match status" value="1"/>
</dbReference>
<feature type="transmembrane region" description="Helical" evidence="4">
    <location>
        <begin position="68"/>
        <end position="87"/>
    </location>
</feature>
<dbReference type="InterPro" id="IPR050327">
    <property type="entry name" value="Proton-linked_MCT"/>
</dbReference>
<evidence type="ECO:0000313" key="5">
    <source>
        <dbReference type="EMBL" id="KAF2730714.1"/>
    </source>
</evidence>
<evidence type="ECO:0000313" key="6">
    <source>
        <dbReference type="Proteomes" id="UP000799444"/>
    </source>
</evidence>
<comment type="similarity">
    <text evidence="2">Belongs to the major facilitator superfamily. Monocarboxylate porter (TC 2.A.1.13) family.</text>
</comment>
<feature type="transmembrane region" description="Helical" evidence="4">
    <location>
        <begin position="338"/>
        <end position="358"/>
    </location>
</feature>
<feature type="transmembrane region" description="Helical" evidence="4">
    <location>
        <begin position="137"/>
        <end position="154"/>
    </location>
</feature>
<keyword evidence="4" id="KW-0812">Transmembrane</keyword>
<keyword evidence="6" id="KW-1185">Reference proteome</keyword>
<keyword evidence="4" id="KW-0472">Membrane</keyword>
<proteinExistence type="inferred from homology"/>
<feature type="transmembrane region" description="Helical" evidence="4">
    <location>
        <begin position="364"/>
        <end position="384"/>
    </location>
</feature>
<feature type="transmembrane region" description="Helical" evidence="4">
    <location>
        <begin position="230"/>
        <end position="250"/>
    </location>
</feature>
<evidence type="ECO:0000256" key="1">
    <source>
        <dbReference type="ARBA" id="ARBA00004141"/>
    </source>
</evidence>
<dbReference type="Pfam" id="PF07690">
    <property type="entry name" value="MFS_1"/>
    <property type="match status" value="1"/>
</dbReference>
<feature type="transmembrane region" description="Helical" evidence="4">
    <location>
        <begin position="160"/>
        <end position="183"/>
    </location>
</feature>
<feature type="compositionally biased region" description="Low complexity" evidence="3">
    <location>
        <begin position="46"/>
        <end position="59"/>
    </location>
</feature>
<name>A0A9P4QTB9_9PLEO</name>
<reference evidence="5" key="1">
    <citation type="journal article" date="2020" name="Stud. Mycol.">
        <title>101 Dothideomycetes genomes: a test case for predicting lifestyles and emergence of pathogens.</title>
        <authorList>
            <person name="Haridas S."/>
            <person name="Albert R."/>
            <person name="Binder M."/>
            <person name="Bloem J."/>
            <person name="Labutti K."/>
            <person name="Salamov A."/>
            <person name="Andreopoulos B."/>
            <person name="Baker S."/>
            <person name="Barry K."/>
            <person name="Bills G."/>
            <person name="Bluhm B."/>
            <person name="Cannon C."/>
            <person name="Castanera R."/>
            <person name="Culley D."/>
            <person name="Daum C."/>
            <person name="Ezra D."/>
            <person name="Gonzalez J."/>
            <person name="Henrissat B."/>
            <person name="Kuo A."/>
            <person name="Liang C."/>
            <person name="Lipzen A."/>
            <person name="Lutzoni F."/>
            <person name="Magnuson J."/>
            <person name="Mondo S."/>
            <person name="Nolan M."/>
            <person name="Ohm R."/>
            <person name="Pangilinan J."/>
            <person name="Park H.-J."/>
            <person name="Ramirez L."/>
            <person name="Alfaro M."/>
            <person name="Sun H."/>
            <person name="Tritt A."/>
            <person name="Yoshinaga Y."/>
            <person name="Zwiers L.-H."/>
            <person name="Turgeon B."/>
            <person name="Goodwin S."/>
            <person name="Spatafora J."/>
            <person name="Crous P."/>
            <person name="Grigoriev I."/>
        </authorList>
    </citation>
    <scope>NUCLEOTIDE SEQUENCE</scope>
    <source>
        <strain evidence="5">CBS 125425</strain>
    </source>
</reference>
<feature type="transmembrane region" description="Helical" evidence="4">
    <location>
        <begin position="405"/>
        <end position="427"/>
    </location>
</feature>
<evidence type="ECO:0000256" key="4">
    <source>
        <dbReference type="SAM" id="Phobius"/>
    </source>
</evidence>
<feature type="transmembrane region" description="Helical" evidence="4">
    <location>
        <begin position="195"/>
        <end position="224"/>
    </location>
</feature>
<dbReference type="InterPro" id="IPR011701">
    <property type="entry name" value="MFS"/>
</dbReference>
<dbReference type="GO" id="GO:0022857">
    <property type="term" value="F:transmembrane transporter activity"/>
    <property type="evidence" value="ECO:0007669"/>
    <property type="project" value="InterPro"/>
</dbReference>
<feature type="compositionally biased region" description="Low complexity" evidence="3">
    <location>
        <begin position="1"/>
        <end position="37"/>
    </location>
</feature>
<gene>
    <name evidence="5" type="ORF">EJ04DRAFT_545590</name>
</gene>